<dbReference type="AlphaFoldDB" id="A0A845BE73"/>
<protein>
    <submittedName>
        <fullName evidence="3">Response regulator</fullName>
    </submittedName>
</protein>
<feature type="modified residue" description="4-aspartylphosphate" evidence="1">
    <location>
        <position position="62"/>
    </location>
</feature>
<proteinExistence type="predicted"/>
<comment type="caution">
    <text evidence="3">The sequence shown here is derived from an EMBL/GenBank/DDBJ whole genome shotgun (WGS) entry which is preliminary data.</text>
</comment>
<organism evidence="3 4">
    <name type="scientific">Teichococcus coralli</name>
    <dbReference type="NCBI Taxonomy" id="2545983"/>
    <lineage>
        <taxon>Bacteria</taxon>
        <taxon>Pseudomonadati</taxon>
        <taxon>Pseudomonadota</taxon>
        <taxon>Alphaproteobacteria</taxon>
        <taxon>Acetobacterales</taxon>
        <taxon>Roseomonadaceae</taxon>
        <taxon>Roseomonas</taxon>
    </lineage>
</organism>
<keyword evidence="1" id="KW-0597">Phosphoprotein</keyword>
<evidence type="ECO:0000313" key="4">
    <source>
        <dbReference type="Proteomes" id="UP000460715"/>
    </source>
</evidence>
<accession>A0A845BE73</accession>
<evidence type="ECO:0000256" key="1">
    <source>
        <dbReference type="PROSITE-ProRule" id="PRU00169"/>
    </source>
</evidence>
<dbReference type="InterPro" id="IPR001789">
    <property type="entry name" value="Sig_transdc_resp-reg_receiver"/>
</dbReference>
<dbReference type="GO" id="GO:0000160">
    <property type="term" value="P:phosphorelay signal transduction system"/>
    <property type="evidence" value="ECO:0007669"/>
    <property type="project" value="InterPro"/>
</dbReference>
<dbReference type="EMBL" id="SNVJ01000006">
    <property type="protein sequence ID" value="MXP63582.1"/>
    <property type="molecule type" value="Genomic_DNA"/>
</dbReference>
<dbReference type="Gene3D" id="3.40.50.2300">
    <property type="match status" value="1"/>
</dbReference>
<dbReference type="InterPro" id="IPR011006">
    <property type="entry name" value="CheY-like_superfamily"/>
</dbReference>
<evidence type="ECO:0000313" key="3">
    <source>
        <dbReference type="EMBL" id="MXP63582.1"/>
    </source>
</evidence>
<gene>
    <name evidence="3" type="ORF">E0493_09490</name>
</gene>
<dbReference type="OrthoDB" id="582170at2"/>
<name>A0A845BE73_9PROT</name>
<feature type="domain" description="Response regulatory" evidence="2">
    <location>
        <begin position="10"/>
        <end position="122"/>
    </location>
</feature>
<dbReference type="Proteomes" id="UP000460715">
    <property type="component" value="Unassembled WGS sequence"/>
</dbReference>
<dbReference type="PROSITE" id="PS50110">
    <property type="entry name" value="RESPONSE_REGULATORY"/>
    <property type="match status" value="1"/>
</dbReference>
<reference evidence="3 4" key="1">
    <citation type="submission" date="2019-03" db="EMBL/GenBank/DDBJ databases">
        <title>Roseomonas sp. a novel Roseomonas species isolated from Sea whip Gorgonian.</title>
        <authorList>
            <person name="Li F."/>
            <person name="Pan X."/>
            <person name="Huang S."/>
            <person name="Li Z."/>
            <person name="Meng B."/>
        </authorList>
    </citation>
    <scope>NUCLEOTIDE SEQUENCE [LARGE SCALE GENOMIC DNA]</scope>
    <source>
        <strain evidence="3 4">M0104</strain>
    </source>
</reference>
<keyword evidence="4" id="KW-1185">Reference proteome</keyword>
<dbReference type="RefSeq" id="WP_160936698.1">
    <property type="nucleotide sequence ID" value="NZ_SNVJ01000006.1"/>
</dbReference>
<dbReference type="SUPFAM" id="SSF52172">
    <property type="entry name" value="CheY-like"/>
    <property type="match status" value="1"/>
</dbReference>
<evidence type="ECO:0000259" key="2">
    <source>
        <dbReference type="PROSITE" id="PS50110"/>
    </source>
</evidence>
<sequence length="132" mass="14157">MNDTVLRGKRILVVEDDYFIGQDMCGILERAGAVVLGPIGRVGQAARFLRERGRELDGAVLDVDLRGEKSYVLAEMLIRSGQAFIFTTGFGPESIEAAYRTHPWCNKPVSGATLLQALATLLTGSSDADGAA</sequence>